<dbReference type="GO" id="GO:0070573">
    <property type="term" value="F:metallodipeptidase activity"/>
    <property type="evidence" value="ECO:0007669"/>
    <property type="project" value="InterPro"/>
</dbReference>
<dbReference type="RefSeq" id="WP_216939706.1">
    <property type="nucleotide sequence ID" value="NZ_CP077062.1"/>
</dbReference>
<dbReference type="Proteomes" id="UP000683575">
    <property type="component" value="Chromosome"/>
</dbReference>
<dbReference type="PANTHER" id="PTHR10443:SF12">
    <property type="entry name" value="DIPEPTIDASE"/>
    <property type="match status" value="1"/>
</dbReference>
<sequence length="365" mass="39040">MTARRIPVLDGHNDLPWALREHCGYDLSKVDLAGGEGAVHTDLPRLRAGGVAGQFWSVFVPCSLAGDEAVTATLEQVDFVHRLVAAFPDDLALCRTADEVEAAMRAGRIASLSGMEGGHSINSSLGTLRMMHALGVRYMTLTHNENVPWADSATDEPVLGGLSDFGRDVVREMNRIGMFVDLSHVSADVMRDALAVATAPAIFSHSSARAVCDHPRNVPDDVLASLAGNGGVCMVTFVPPFVSQDWATWWFESMDVVSGRGGDPRRFEDLDPVLQERMAVAPPAPTVADVADHVEHVRDVAGLAHVGIGGDYDGSVSFPAGLEDVSGYPRLFDELRARGWSEDDLVALGSGNVLRALRDMESAAS</sequence>
<name>A0A975Y080_9ACTN</name>
<evidence type="ECO:0000313" key="1">
    <source>
        <dbReference type="EMBL" id="QWZ08197.1"/>
    </source>
</evidence>
<dbReference type="AlphaFoldDB" id="A0A975Y080"/>
<dbReference type="PROSITE" id="PS51365">
    <property type="entry name" value="RENAL_DIPEPTIDASE_2"/>
    <property type="match status" value="1"/>
</dbReference>
<dbReference type="CDD" id="cd01301">
    <property type="entry name" value="rDP_like"/>
    <property type="match status" value="1"/>
</dbReference>
<dbReference type="EMBL" id="CP077062">
    <property type="protein sequence ID" value="QWZ08197.1"/>
    <property type="molecule type" value="Genomic_DNA"/>
</dbReference>
<dbReference type="PANTHER" id="PTHR10443">
    <property type="entry name" value="MICROSOMAL DIPEPTIDASE"/>
    <property type="match status" value="1"/>
</dbReference>
<dbReference type="GO" id="GO:0006508">
    <property type="term" value="P:proteolysis"/>
    <property type="evidence" value="ECO:0007669"/>
    <property type="project" value="InterPro"/>
</dbReference>
<dbReference type="KEGG" id="nps:KRR39_23190"/>
<keyword evidence="2" id="KW-1185">Reference proteome</keyword>
<evidence type="ECO:0000313" key="2">
    <source>
        <dbReference type="Proteomes" id="UP000683575"/>
    </source>
</evidence>
<dbReference type="InterPro" id="IPR008257">
    <property type="entry name" value="Pept_M19"/>
</dbReference>
<proteinExistence type="predicted"/>
<gene>
    <name evidence="1" type="ORF">KRR39_23190</name>
</gene>
<organism evidence="1 2">
    <name type="scientific">Nocardioides panacis</name>
    <dbReference type="NCBI Taxonomy" id="2849501"/>
    <lineage>
        <taxon>Bacteria</taxon>
        <taxon>Bacillati</taxon>
        <taxon>Actinomycetota</taxon>
        <taxon>Actinomycetes</taxon>
        <taxon>Propionibacteriales</taxon>
        <taxon>Nocardioidaceae</taxon>
        <taxon>Nocardioides</taxon>
    </lineage>
</organism>
<accession>A0A975Y080</accession>
<reference evidence="1" key="1">
    <citation type="submission" date="2021-06" db="EMBL/GenBank/DDBJ databases">
        <title>Complete genome sequence of Nocardioides sp. G188.</title>
        <authorList>
            <person name="Im W.-T."/>
        </authorList>
    </citation>
    <scope>NUCLEOTIDE SEQUENCE</scope>
    <source>
        <strain evidence="1">G188</strain>
    </source>
</reference>
<dbReference type="Pfam" id="PF01244">
    <property type="entry name" value="Peptidase_M19"/>
    <property type="match status" value="1"/>
</dbReference>
<protein>
    <submittedName>
        <fullName evidence="1">Dipeptidase</fullName>
    </submittedName>
</protein>